<dbReference type="InterPro" id="IPR003593">
    <property type="entry name" value="AAA+_ATPase"/>
</dbReference>
<comment type="subcellular location">
    <subcellularLocation>
        <location evidence="1">Cell inner membrane</location>
        <topology evidence="1">Peripheral membrane protein</topology>
    </subcellularLocation>
</comment>
<name>A0A562RG06_9BURK</name>
<dbReference type="Gene3D" id="3.40.50.300">
    <property type="entry name" value="P-loop containing nucleotide triphosphate hydrolases"/>
    <property type="match status" value="2"/>
</dbReference>
<evidence type="ECO:0000259" key="8">
    <source>
        <dbReference type="PROSITE" id="PS50893"/>
    </source>
</evidence>
<evidence type="ECO:0000256" key="7">
    <source>
        <dbReference type="ARBA" id="ARBA00023136"/>
    </source>
</evidence>
<organism evidence="9 10">
    <name type="scientific">Pseudoduganella lurida</name>
    <dbReference type="NCBI Taxonomy" id="1036180"/>
    <lineage>
        <taxon>Bacteria</taxon>
        <taxon>Pseudomonadati</taxon>
        <taxon>Pseudomonadota</taxon>
        <taxon>Betaproteobacteria</taxon>
        <taxon>Burkholderiales</taxon>
        <taxon>Oxalobacteraceae</taxon>
        <taxon>Telluria group</taxon>
        <taxon>Pseudoduganella</taxon>
    </lineage>
</organism>
<dbReference type="InterPro" id="IPR003439">
    <property type="entry name" value="ABC_transporter-like_ATP-bd"/>
</dbReference>
<dbReference type="SUPFAM" id="SSF52540">
    <property type="entry name" value="P-loop containing nucleoside triphosphate hydrolases"/>
    <property type="match status" value="2"/>
</dbReference>
<dbReference type="PROSITE" id="PS00211">
    <property type="entry name" value="ABC_TRANSPORTER_1"/>
    <property type="match status" value="2"/>
</dbReference>
<dbReference type="InterPro" id="IPR027417">
    <property type="entry name" value="P-loop_NTPase"/>
</dbReference>
<proteinExistence type="inferred from homology"/>
<dbReference type="CDD" id="cd03257">
    <property type="entry name" value="ABC_NikE_OppD_transporters"/>
    <property type="match status" value="2"/>
</dbReference>
<comment type="similarity">
    <text evidence="2">Belongs to the ABC transporter superfamily.</text>
</comment>
<dbReference type="InterPro" id="IPR017871">
    <property type="entry name" value="ABC_transporter-like_CS"/>
</dbReference>
<dbReference type="GO" id="GO:0016887">
    <property type="term" value="F:ATP hydrolysis activity"/>
    <property type="evidence" value="ECO:0007669"/>
    <property type="project" value="InterPro"/>
</dbReference>
<keyword evidence="4" id="KW-1003">Cell membrane</keyword>
<evidence type="ECO:0000256" key="6">
    <source>
        <dbReference type="ARBA" id="ARBA00022840"/>
    </source>
</evidence>
<evidence type="ECO:0000256" key="5">
    <source>
        <dbReference type="ARBA" id="ARBA00022741"/>
    </source>
</evidence>
<dbReference type="GO" id="GO:0015833">
    <property type="term" value="P:peptide transport"/>
    <property type="evidence" value="ECO:0007669"/>
    <property type="project" value="InterPro"/>
</dbReference>
<dbReference type="Pfam" id="PF00005">
    <property type="entry name" value="ABC_tran"/>
    <property type="match status" value="2"/>
</dbReference>
<dbReference type="Pfam" id="PF08352">
    <property type="entry name" value="oligo_HPY"/>
    <property type="match status" value="2"/>
</dbReference>
<evidence type="ECO:0000313" key="10">
    <source>
        <dbReference type="Proteomes" id="UP000318431"/>
    </source>
</evidence>
<dbReference type="InterPro" id="IPR013563">
    <property type="entry name" value="Oligopep_ABC_C"/>
</dbReference>
<protein>
    <submittedName>
        <fullName evidence="9">Peptide/nickel transport system ATP-binding protein</fullName>
    </submittedName>
</protein>
<dbReference type="GO" id="GO:0005524">
    <property type="term" value="F:ATP binding"/>
    <property type="evidence" value="ECO:0007669"/>
    <property type="project" value="UniProtKB-KW"/>
</dbReference>
<keyword evidence="10" id="KW-1185">Reference proteome</keyword>
<dbReference type="InterPro" id="IPR050388">
    <property type="entry name" value="ABC_Ni/Peptide_Import"/>
</dbReference>
<dbReference type="PANTHER" id="PTHR43297">
    <property type="entry name" value="OLIGOPEPTIDE TRANSPORT ATP-BINDING PROTEIN APPD"/>
    <property type="match status" value="1"/>
</dbReference>
<gene>
    <name evidence="9" type="ORF">IP91_01459</name>
</gene>
<feature type="domain" description="ABC transporter" evidence="8">
    <location>
        <begin position="24"/>
        <end position="269"/>
    </location>
</feature>
<dbReference type="SMART" id="SM00382">
    <property type="entry name" value="AAA"/>
    <property type="match status" value="2"/>
</dbReference>
<dbReference type="EMBL" id="VLLB01000002">
    <property type="protein sequence ID" value="TWI67346.1"/>
    <property type="molecule type" value="Genomic_DNA"/>
</dbReference>
<evidence type="ECO:0000256" key="1">
    <source>
        <dbReference type="ARBA" id="ARBA00004417"/>
    </source>
</evidence>
<evidence type="ECO:0000256" key="2">
    <source>
        <dbReference type="ARBA" id="ARBA00005417"/>
    </source>
</evidence>
<dbReference type="PANTHER" id="PTHR43297:SF2">
    <property type="entry name" value="DIPEPTIDE TRANSPORT ATP-BINDING PROTEIN DPPD"/>
    <property type="match status" value="1"/>
</dbReference>
<dbReference type="AlphaFoldDB" id="A0A562RG06"/>
<dbReference type="NCBIfam" id="NF008453">
    <property type="entry name" value="PRK11308.1"/>
    <property type="match status" value="2"/>
</dbReference>
<dbReference type="GO" id="GO:0055085">
    <property type="term" value="P:transmembrane transport"/>
    <property type="evidence" value="ECO:0007669"/>
    <property type="project" value="UniProtKB-ARBA"/>
</dbReference>
<comment type="caution">
    <text evidence="9">The sequence shown here is derived from an EMBL/GenBank/DDBJ whole genome shotgun (WGS) entry which is preliminary data.</text>
</comment>
<keyword evidence="7" id="KW-0472">Membrane</keyword>
<feature type="domain" description="ABC transporter" evidence="8">
    <location>
        <begin position="326"/>
        <end position="569"/>
    </location>
</feature>
<evidence type="ECO:0000313" key="9">
    <source>
        <dbReference type="EMBL" id="TWI67346.1"/>
    </source>
</evidence>
<keyword evidence="5" id="KW-0547">Nucleotide-binding</keyword>
<evidence type="ECO:0000256" key="3">
    <source>
        <dbReference type="ARBA" id="ARBA00022448"/>
    </source>
</evidence>
<sequence>MEMTELWHGARIDHARAEAGPALLQVRGLDVWYPGGPAVQGFDLDVRSDEVVALVGESGCGKSTAAAAIAGLLPDKARVGGEILFDGYDLLAAPESTLRDLRGNQIGMIFQEPMTSLNPVLTIGEQITEVLRRHRKLTAAAARARAIELLDLVRIPEPQRRIDDHPHNLSGGQRQRVMIAIAVACEPRLLIADEPTTALDVTIQAQVLELLSTLRREMSMALLLITHDLAVVGQWADRVAVMQRGRKVEEGTRDQVFFAPRHRYSQGLLEASLHVEPEIHYTRVKLAEIRQGVDETTGEHSFSFTHQERRTLPAVREAVIHPAPVLDVRNLVAQYSSRYGTISAVKDVSFQIGRGETLGLVGESGCGKSTLSKTIVGLNPAVQGQVILDGTDIAPLRGRALRAHRANVQLVFQDPYASLNPRLSVESTLDEMLVVQGGHHRNERRRRVLAMLDAVGLPSSALKRYPHEFSGGQRQRIGIARALILRPKLLICDEPVSALDVSVRAQILNLFVDLKQEFGLSYLFISHDLSVINYIADRVMVMQKGVVVETLERDALFTSASHPYTQTLIAATPGWPEPGIVQTDVPSEPLLVRTA</sequence>
<dbReference type="GO" id="GO:0005886">
    <property type="term" value="C:plasma membrane"/>
    <property type="evidence" value="ECO:0007669"/>
    <property type="project" value="UniProtKB-SubCell"/>
</dbReference>
<dbReference type="PROSITE" id="PS50893">
    <property type="entry name" value="ABC_TRANSPORTER_2"/>
    <property type="match status" value="2"/>
</dbReference>
<accession>A0A562RG06</accession>
<dbReference type="NCBIfam" id="NF007739">
    <property type="entry name" value="PRK10419.1"/>
    <property type="match status" value="2"/>
</dbReference>
<reference evidence="9 10" key="1">
    <citation type="journal article" date="2015" name="Stand. Genomic Sci.">
        <title>Genomic Encyclopedia of Bacterial and Archaeal Type Strains, Phase III: the genomes of soil and plant-associated and newly described type strains.</title>
        <authorList>
            <person name="Whitman W.B."/>
            <person name="Woyke T."/>
            <person name="Klenk H.P."/>
            <person name="Zhou Y."/>
            <person name="Lilburn T.G."/>
            <person name="Beck B.J."/>
            <person name="De Vos P."/>
            <person name="Vandamme P."/>
            <person name="Eisen J.A."/>
            <person name="Garrity G."/>
            <person name="Hugenholtz P."/>
            <person name="Kyrpides N.C."/>
        </authorList>
    </citation>
    <scope>NUCLEOTIDE SEQUENCE [LARGE SCALE GENOMIC DNA]</scope>
    <source>
        <strain evidence="9 10">CGMCC 1.10822</strain>
    </source>
</reference>
<evidence type="ECO:0000256" key="4">
    <source>
        <dbReference type="ARBA" id="ARBA00022475"/>
    </source>
</evidence>
<dbReference type="Proteomes" id="UP000318431">
    <property type="component" value="Unassembled WGS sequence"/>
</dbReference>
<dbReference type="FunFam" id="3.40.50.300:FF:000016">
    <property type="entry name" value="Oligopeptide ABC transporter ATP-binding component"/>
    <property type="match status" value="2"/>
</dbReference>
<keyword evidence="3" id="KW-0813">Transport</keyword>
<keyword evidence="6 9" id="KW-0067">ATP-binding</keyword>